<dbReference type="SUPFAM" id="SSF52218">
    <property type="entry name" value="Flavoproteins"/>
    <property type="match status" value="1"/>
</dbReference>
<dbReference type="Pfam" id="PF12724">
    <property type="entry name" value="Flavodoxin_5"/>
    <property type="match status" value="1"/>
</dbReference>
<proteinExistence type="predicted"/>
<organism evidence="2 3">
    <name type="scientific">candidate division MSBL1 archaeon SCGC-AAA382M17</name>
    <dbReference type="NCBI Taxonomy" id="1698284"/>
    <lineage>
        <taxon>Archaea</taxon>
        <taxon>Methanobacteriati</taxon>
        <taxon>Methanobacteriota</taxon>
        <taxon>candidate division MSBL1</taxon>
    </lineage>
</organism>
<reference evidence="2 3" key="1">
    <citation type="journal article" date="2016" name="Sci. Rep.">
        <title>Metabolic traits of an uncultured archaeal lineage -MSBL1- from brine pools of the Red Sea.</title>
        <authorList>
            <person name="Mwirichia R."/>
            <person name="Alam I."/>
            <person name="Rashid M."/>
            <person name="Vinu M."/>
            <person name="Ba-Alawi W."/>
            <person name="Anthony Kamau A."/>
            <person name="Kamanda Ngugi D."/>
            <person name="Goker M."/>
            <person name="Klenk H.P."/>
            <person name="Bajic V."/>
            <person name="Stingl U."/>
        </authorList>
    </citation>
    <scope>NUCLEOTIDE SEQUENCE [LARGE SCALE GENOMIC DNA]</scope>
    <source>
        <strain evidence="2">SCGC-AAA382M17</strain>
    </source>
</reference>
<dbReference type="InterPro" id="IPR029039">
    <property type="entry name" value="Flavoprotein-like_sf"/>
</dbReference>
<dbReference type="PROSITE" id="PS50902">
    <property type="entry name" value="FLAVODOXIN_LIKE"/>
    <property type="match status" value="1"/>
</dbReference>
<evidence type="ECO:0000313" key="3">
    <source>
        <dbReference type="Proteomes" id="UP000070633"/>
    </source>
</evidence>
<accession>A0ABR5TJY1</accession>
<gene>
    <name evidence="2" type="ORF">AKJ55_00815</name>
</gene>
<dbReference type="PANTHER" id="PTHR38030:SF2">
    <property type="entry name" value="PROTOPORPHYRINOGEN IX DEHYDROGENASE [QUINONE]"/>
    <property type="match status" value="1"/>
</dbReference>
<sequence>METLVICKSIHHGNTEAVGKSIAKVIEADLREPERTDVEEVREKDLVGFGSGIYHGSFHESIFDFIEKLPEVEGKKAFIFSTSGLPKIPIFHDFEDELKEKLTDKGFEVIGSFSCRGWDTYISVFDFFGGIHKGRPNEGDLEEAKKFAKKIS</sequence>
<evidence type="ECO:0000313" key="2">
    <source>
        <dbReference type="EMBL" id="KXB08539.1"/>
    </source>
</evidence>
<dbReference type="Proteomes" id="UP000070633">
    <property type="component" value="Unassembled WGS sequence"/>
</dbReference>
<dbReference type="EMBL" id="LHYI01000014">
    <property type="protein sequence ID" value="KXB08539.1"/>
    <property type="molecule type" value="Genomic_DNA"/>
</dbReference>
<dbReference type="InterPro" id="IPR008254">
    <property type="entry name" value="Flavodoxin/NO_synth"/>
</dbReference>
<dbReference type="InterPro" id="IPR052200">
    <property type="entry name" value="Protoporphyrinogen_IX_DH"/>
</dbReference>
<name>A0ABR5TJY1_9EURY</name>
<comment type="caution">
    <text evidence="2">The sequence shown here is derived from an EMBL/GenBank/DDBJ whole genome shotgun (WGS) entry which is preliminary data.</text>
</comment>
<feature type="domain" description="Flavodoxin-like" evidence="1">
    <location>
        <begin position="4"/>
        <end position="152"/>
    </location>
</feature>
<dbReference type="InterPro" id="IPR026816">
    <property type="entry name" value="Flavodoxin_dom"/>
</dbReference>
<dbReference type="PANTHER" id="PTHR38030">
    <property type="entry name" value="PROTOPORPHYRINOGEN IX DEHYDROGENASE [MENAQUINONE]"/>
    <property type="match status" value="1"/>
</dbReference>
<evidence type="ECO:0000259" key="1">
    <source>
        <dbReference type="PROSITE" id="PS50902"/>
    </source>
</evidence>
<dbReference type="Gene3D" id="3.40.50.360">
    <property type="match status" value="1"/>
</dbReference>
<keyword evidence="3" id="KW-1185">Reference proteome</keyword>
<protein>
    <recommendedName>
        <fullName evidence="1">Flavodoxin-like domain-containing protein</fullName>
    </recommendedName>
</protein>